<keyword evidence="3" id="KW-1185">Reference proteome</keyword>
<protein>
    <submittedName>
        <fullName evidence="2">Uncharacterized protein</fullName>
    </submittedName>
</protein>
<keyword evidence="1" id="KW-0472">Membrane</keyword>
<proteinExistence type="predicted"/>
<accession>A0A166D3Y2</accession>
<evidence type="ECO:0000313" key="3">
    <source>
        <dbReference type="Proteomes" id="UP000076798"/>
    </source>
</evidence>
<dbReference type="AlphaFoldDB" id="A0A166D3Y2"/>
<dbReference type="EMBL" id="KV428069">
    <property type="protein sequence ID" value="KZT38108.1"/>
    <property type="molecule type" value="Genomic_DNA"/>
</dbReference>
<sequence>MKNWYCPERCSLLLYVLPSLWIDIGTLVSCILFCSVTCHWHPRCHYPTILVFRGFFIESLSNYRSLTFRAHQVRSLDVDSCSIRLVRGFERLSEHSALTAHDSTGTIGYYEALLRLLVDSLGLWVRGHGSISTCLQRYDATPSSS</sequence>
<organism evidence="2 3">
    <name type="scientific">Sistotremastrum suecicum HHB10207 ss-3</name>
    <dbReference type="NCBI Taxonomy" id="1314776"/>
    <lineage>
        <taxon>Eukaryota</taxon>
        <taxon>Fungi</taxon>
        <taxon>Dikarya</taxon>
        <taxon>Basidiomycota</taxon>
        <taxon>Agaricomycotina</taxon>
        <taxon>Agaricomycetes</taxon>
        <taxon>Sistotremastrales</taxon>
        <taxon>Sistotremastraceae</taxon>
        <taxon>Sistotremastrum</taxon>
    </lineage>
</organism>
<evidence type="ECO:0000256" key="1">
    <source>
        <dbReference type="SAM" id="Phobius"/>
    </source>
</evidence>
<reference evidence="2 3" key="1">
    <citation type="journal article" date="2016" name="Mol. Biol. Evol.">
        <title>Comparative Genomics of Early-Diverging Mushroom-Forming Fungi Provides Insights into the Origins of Lignocellulose Decay Capabilities.</title>
        <authorList>
            <person name="Nagy L.G."/>
            <person name="Riley R."/>
            <person name="Tritt A."/>
            <person name="Adam C."/>
            <person name="Daum C."/>
            <person name="Floudas D."/>
            <person name="Sun H."/>
            <person name="Yadav J.S."/>
            <person name="Pangilinan J."/>
            <person name="Larsson K.H."/>
            <person name="Matsuura K."/>
            <person name="Barry K."/>
            <person name="Labutti K."/>
            <person name="Kuo R."/>
            <person name="Ohm R.A."/>
            <person name="Bhattacharya S.S."/>
            <person name="Shirouzu T."/>
            <person name="Yoshinaga Y."/>
            <person name="Martin F.M."/>
            <person name="Grigoriev I.V."/>
            <person name="Hibbett D.S."/>
        </authorList>
    </citation>
    <scope>NUCLEOTIDE SEQUENCE [LARGE SCALE GENOMIC DNA]</scope>
    <source>
        <strain evidence="2 3">HHB10207 ss-3</strain>
    </source>
</reference>
<keyword evidence="1" id="KW-1133">Transmembrane helix</keyword>
<name>A0A166D3Y2_9AGAM</name>
<keyword evidence="1" id="KW-0812">Transmembrane</keyword>
<gene>
    <name evidence="2" type="ORF">SISSUDRAFT_1047465</name>
</gene>
<feature type="transmembrane region" description="Helical" evidence="1">
    <location>
        <begin position="12"/>
        <end position="34"/>
    </location>
</feature>
<dbReference type="Proteomes" id="UP000076798">
    <property type="component" value="Unassembled WGS sequence"/>
</dbReference>
<evidence type="ECO:0000313" key="2">
    <source>
        <dbReference type="EMBL" id="KZT38108.1"/>
    </source>
</evidence>